<dbReference type="EMBL" id="AFBI03000136">
    <property type="protein sequence ID" value="EJW01576.1"/>
    <property type="molecule type" value="Genomic_DNA"/>
</dbReference>
<dbReference type="InParanoid" id="J9D175"/>
<accession>J9D175</accession>
<evidence type="ECO:0000313" key="3">
    <source>
        <dbReference type="EMBL" id="EJW01576.1"/>
    </source>
</evidence>
<dbReference type="VEuPathDB" id="MicrosporidiaDB:EDEG_03869"/>
<name>J9D175_EDHAE</name>
<evidence type="ECO:0000256" key="2">
    <source>
        <dbReference type="SAM" id="MobiDB-lite"/>
    </source>
</evidence>
<feature type="compositionally biased region" description="Basic and acidic residues" evidence="2">
    <location>
        <begin position="370"/>
        <end position="391"/>
    </location>
</feature>
<feature type="region of interest" description="Disordered" evidence="2">
    <location>
        <begin position="363"/>
        <end position="391"/>
    </location>
</feature>
<organism evidence="3 4">
    <name type="scientific">Edhazardia aedis (strain USNM 41457)</name>
    <name type="common">Microsporidian parasite</name>
    <dbReference type="NCBI Taxonomy" id="1003232"/>
    <lineage>
        <taxon>Eukaryota</taxon>
        <taxon>Fungi</taxon>
        <taxon>Fungi incertae sedis</taxon>
        <taxon>Microsporidia</taxon>
        <taxon>Edhazardia</taxon>
    </lineage>
</organism>
<feature type="compositionally biased region" description="Polar residues" evidence="2">
    <location>
        <begin position="1287"/>
        <end position="1311"/>
    </location>
</feature>
<evidence type="ECO:0008006" key="5">
    <source>
        <dbReference type="Google" id="ProtNLM"/>
    </source>
</evidence>
<evidence type="ECO:0000313" key="4">
    <source>
        <dbReference type="Proteomes" id="UP000003163"/>
    </source>
</evidence>
<feature type="compositionally biased region" description="Low complexity" evidence="2">
    <location>
        <begin position="1321"/>
        <end position="1336"/>
    </location>
</feature>
<keyword evidence="1" id="KW-0175">Coiled coil</keyword>
<feature type="region of interest" description="Disordered" evidence="2">
    <location>
        <begin position="41"/>
        <end position="94"/>
    </location>
</feature>
<protein>
    <recommendedName>
        <fullName evidence="5">Polar tube protein 3</fullName>
    </recommendedName>
</protein>
<feature type="coiled-coil region" evidence="1">
    <location>
        <begin position="228"/>
        <end position="267"/>
    </location>
</feature>
<gene>
    <name evidence="3" type="ORF">EDEG_03869</name>
</gene>
<dbReference type="HOGENOM" id="CLU_251522_0_0_1"/>
<dbReference type="STRING" id="1003232.J9D175"/>
<comment type="caution">
    <text evidence="3">The sequence shown here is derived from an EMBL/GenBank/DDBJ whole genome shotgun (WGS) entry which is preliminary data.</text>
</comment>
<evidence type="ECO:0000256" key="1">
    <source>
        <dbReference type="SAM" id="Coils"/>
    </source>
</evidence>
<reference evidence="4" key="2">
    <citation type="submission" date="2015-07" db="EMBL/GenBank/DDBJ databases">
        <title>Contrasting host-pathogen interactions and genome evolution in two generalist and specialist microsporidian pathogens of mosquitoes.</title>
        <authorList>
            <consortium name="The Broad Institute Genomics Platform"/>
            <consortium name="The Broad Institute Genome Sequencing Center for Infectious Disease"/>
            <person name="Cuomo C.A."/>
            <person name="Sanscrainte N.D."/>
            <person name="Goldberg J.M."/>
            <person name="Heiman D."/>
            <person name="Young S."/>
            <person name="Zeng Q."/>
            <person name="Becnel J.J."/>
            <person name="Birren B.W."/>
        </authorList>
    </citation>
    <scope>NUCLEOTIDE SEQUENCE [LARGE SCALE GENOMIC DNA]</scope>
    <source>
        <strain evidence="4">USNM 41457</strain>
    </source>
</reference>
<dbReference type="Proteomes" id="UP000003163">
    <property type="component" value="Unassembled WGS sequence"/>
</dbReference>
<proteinExistence type="predicted"/>
<feature type="region of interest" description="Disordered" evidence="2">
    <location>
        <begin position="1284"/>
        <end position="1356"/>
    </location>
</feature>
<keyword evidence="4" id="KW-1185">Reference proteome</keyword>
<reference evidence="3 4" key="1">
    <citation type="submission" date="2011-08" db="EMBL/GenBank/DDBJ databases">
        <authorList>
            <person name="Liu Z.J."/>
            <person name="Shi F.L."/>
            <person name="Lu J.Q."/>
            <person name="Li M."/>
            <person name="Wang Z.L."/>
        </authorList>
    </citation>
    <scope>NUCLEOTIDE SEQUENCE [LARGE SCALE GENOMIC DNA]</scope>
    <source>
        <strain evidence="3 4">USNM 41457</strain>
    </source>
</reference>
<sequence>MNIRYRRYLPATLYIVLINYCDFCVARHLHRMPRDYRDHGNFNAGHGLHSDRHKPHSRPPNGHNPHSPRHQSYGGLGGHPTGLGNDPAGLLDAAGLDPMNPHTNPLSAAGMAKAAAEANRLGLPREEAAALAGALSPSAGRFGDPNAYGNALAGDVTGGGITGYNLGGANDPKAATSNIFHDPIEAALHETGPFGSQSPLSMNMQANDDPTVQQRIQESLDTVHDDTLKANLAKKQELEAELEGRRKKALEDMAEIIKQNASAAAERDAMAAKLKAAAIAAKAPYGDLNAKVPGTNKTYEDLVQEQLAVADHADTHARNPDLYSLENAAAKTGFPRPTMGKEILDEALREMIKKNLDEAAAAKASELQAEEERKAKNELAAKQVEEEQEMRDAEKRAAEKRAADEVEAVQAAEANDLYAKAAEQAKLAALSAEEAAAANIGTAADVKAKAAEAAALAQKAAAADEAALVAKEAAAGSLLAGNMPAAAEQAELARAASAKADIAKAAADAAAKQAEEARIAQEEAMVAAIGERAAAARDLQKLNMAMADAAAVKATAESQKLAEAAAAGQSAAAIEKALAISPADIAKVGEAAVEKDAIARGAELKHAAAQEAIVAQAARSRGAVLSAAKQREGAIEDSARKKRELLAQAEIAENEAEKEAALKEAALADASAKEIKVAEAARNKEGDLEKEIMKEVAEEAEAEGLADRAGFTTDDPYKILGTIPDDADTVALRNSSIDFPLKTFGAPKAHNQAEAGALAAQNKIKDDLRGKVTADKFDTPLNVIKGEGGYLNIPESAEKIEVESGRVYFPESAVKQMEKDGKDTSKLEHKINTGERADMAIGLGYYVADVGGMAMDVPSPTNPDPPRVIEGSGHTYDISQAQGMDIEKGELKVEKWKEYSRRVRPRVNTYLKANGREQIIDAVIDDDCVKQALKDADAMFNTKSEIITNPSGESYIKVTPAFGVTEQIPVSDAVYNLDRIKQSCRVTHGQLGVSVMQESDLKSAAEEKRRKRAKSLNIAEVTAVPDKKITEEDNIRKIGLEQAANLLETHHIIKKENAFDHKEHPDKLQVVEEGARALEAETGIAKEVIEATESERETQEEVEKAKAEIRKEFKNTLDSENETIKISKKEVQAEEALIRDAADIKMMIVKEAANIATQMNMSEEEVRSLLSKISIAIFKSFINYAKNPSSTRFKTWFESAKSELNVIFGNHTDIITRIIFANISKKFGLSDPDEQVLIKKETTHIPKIVRSITQPNKFGGHTTVFTQKMVPVTRIIRIPIKRIVHTPPNNSPGTVASSNDTINGSNPNNIPVGQIISGKIKNPNSKNSQKNPNSTNVLNSSETLSGPGDLGTLGNKIKLGDNGTILGLNSEIKQLVDPDTIGNITGGDVLDTAEKNNNGITEKGTALPFSARKTEVITKPLTQEECKDCINDSKIQPKKKPKILKSK</sequence>
<feature type="coiled-coil region" evidence="1">
    <location>
        <begin position="635"/>
        <end position="703"/>
    </location>
</feature>
<feature type="coiled-coil region" evidence="1">
    <location>
        <begin position="1088"/>
        <end position="1130"/>
    </location>
</feature>
<dbReference type="OrthoDB" id="2190813at2759"/>